<dbReference type="EMBL" id="HBHP01019548">
    <property type="protein sequence ID" value="CAD9768155.1"/>
    <property type="molecule type" value="Transcribed_RNA"/>
</dbReference>
<organism evidence="1">
    <name type="scientific">Lotharella oceanica</name>
    <dbReference type="NCBI Taxonomy" id="641309"/>
    <lineage>
        <taxon>Eukaryota</taxon>
        <taxon>Sar</taxon>
        <taxon>Rhizaria</taxon>
        <taxon>Cercozoa</taxon>
        <taxon>Chlorarachniophyceae</taxon>
        <taxon>Lotharella</taxon>
    </lineage>
</organism>
<reference evidence="1" key="1">
    <citation type="submission" date="2021-01" db="EMBL/GenBank/DDBJ databases">
        <authorList>
            <person name="Corre E."/>
            <person name="Pelletier E."/>
            <person name="Niang G."/>
            <person name="Scheremetjew M."/>
            <person name="Finn R."/>
            <person name="Kale V."/>
            <person name="Holt S."/>
            <person name="Cochrane G."/>
            <person name="Meng A."/>
            <person name="Brown T."/>
            <person name="Cohen L."/>
        </authorList>
    </citation>
    <scope>NUCLEOTIDE SEQUENCE</scope>
    <source>
        <strain evidence="1">CCMP622</strain>
    </source>
</reference>
<protein>
    <submittedName>
        <fullName evidence="1">Uncharacterized protein</fullName>
    </submittedName>
</protein>
<gene>
    <name evidence="1" type="ORF">LSP00402_LOCUS12133</name>
</gene>
<sequence length="205" mass="22766">MDAKPKPRKRLVGGTLASVWRRGNSSVLARVKFEEKLHQQAGAPSEAWLRYDFGAEKDGVGVSVTLINKTATRLPEATYVTFRPLGSDNGTWMHNILGEWSLPDDVATGASFGLHYVTEEGVRLDQNLHGSSGGGVHVTSLDAGLLRWGSPLPFPTPLRGGQLDMAEGASFCLHNNIWNTNYPCWMPFDDQGRNLKFRFRMFFSR</sequence>
<evidence type="ECO:0000313" key="1">
    <source>
        <dbReference type="EMBL" id="CAD9768155.1"/>
    </source>
</evidence>
<dbReference type="AlphaFoldDB" id="A0A7S2TUG9"/>
<accession>A0A7S2TUG9</accession>
<proteinExistence type="predicted"/>
<name>A0A7S2TUG9_9EUKA</name>